<name>A0A7E4UZV7_PANRE</name>
<reference evidence="2" key="2">
    <citation type="submission" date="2020-10" db="UniProtKB">
        <authorList>
            <consortium name="WormBaseParasite"/>
        </authorList>
    </citation>
    <scope>IDENTIFICATION</scope>
</reference>
<keyword evidence="1" id="KW-1185">Reference proteome</keyword>
<evidence type="ECO:0000313" key="1">
    <source>
        <dbReference type="Proteomes" id="UP000492821"/>
    </source>
</evidence>
<evidence type="ECO:0000313" key="2">
    <source>
        <dbReference type="WBParaSite" id="Pan_g14835.t1"/>
    </source>
</evidence>
<proteinExistence type="predicted"/>
<reference evidence="1" key="1">
    <citation type="journal article" date="2013" name="Genetics">
        <title>The draft genome and transcriptome of Panagrellus redivivus are shaped by the harsh demands of a free-living lifestyle.</title>
        <authorList>
            <person name="Srinivasan J."/>
            <person name="Dillman A.R."/>
            <person name="Macchietto M.G."/>
            <person name="Heikkinen L."/>
            <person name="Lakso M."/>
            <person name="Fracchia K.M."/>
            <person name="Antoshechkin I."/>
            <person name="Mortazavi A."/>
            <person name="Wong G."/>
            <person name="Sternberg P.W."/>
        </authorList>
    </citation>
    <scope>NUCLEOTIDE SEQUENCE [LARGE SCALE GENOMIC DNA]</scope>
    <source>
        <strain evidence="1">MT8872</strain>
    </source>
</reference>
<dbReference type="Proteomes" id="UP000492821">
    <property type="component" value="Unassembled WGS sequence"/>
</dbReference>
<dbReference type="AlphaFoldDB" id="A0A7E4UZV7"/>
<sequence length="84" mass="8945">MTHPGISKVLYCYGEFNDTIMGAAADLTCGRHCRRHSPNDVETKPYFVLSRNILPSLTPTSDGAGSCGRSTADAKVAATDEVVV</sequence>
<organism evidence="1 2">
    <name type="scientific">Panagrellus redivivus</name>
    <name type="common">Microworm</name>
    <dbReference type="NCBI Taxonomy" id="6233"/>
    <lineage>
        <taxon>Eukaryota</taxon>
        <taxon>Metazoa</taxon>
        <taxon>Ecdysozoa</taxon>
        <taxon>Nematoda</taxon>
        <taxon>Chromadorea</taxon>
        <taxon>Rhabditida</taxon>
        <taxon>Tylenchina</taxon>
        <taxon>Panagrolaimomorpha</taxon>
        <taxon>Panagrolaimoidea</taxon>
        <taxon>Panagrolaimidae</taxon>
        <taxon>Panagrellus</taxon>
    </lineage>
</organism>
<protein>
    <submittedName>
        <fullName evidence="2">Uncharacterized protein</fullName>
    </submittedName>
</protein>
<dbReference type="WBParaSite" id="Pan_g14835.t1">
    <property type="protein sequence ID" value="Pan_g14835.t1"/>
    <property type="gene ID" value="Pan_g14835"/>
</dbReference>
<accession>A0A7E4UZV7</accession>